<protein>
    <submittedName>
        <fullName evidence="1">Uncharacterized protein</fullName>
    </submittedName>
</protein>
<evidence type="ECO:0000313" key="1">
    <source>
        <dbReference type="EMBL" id="PZO72133.1"/>
    </source>
</evidence>
<accession>A0A2W4YQU0</accession>
<dbReference type="EMBL" id="QFMX01000015">
    <property type="protein sequence ID" value="PZO72133.1"/>
    <property type="molecule type" value="Genomic_DNA"/>
</dbReference>
<evidence type="ECO:0000313" key="2">
    <source>
        <dbReference type="Proteomes" id="UP000249555"/>
    </source>
</evidence>
<gene>
    <name evidence="1" type="ORF">DI640_13495</name>
</gene>
<sequence length="72" mass="7978">MSTFGDIFGAMRQVILTQARLDQLDVRMTRMAGDIDGLADGISLLRDRISRLEGIIEGAAMAAGRQQRRIEE</sequence>
<name>A0A2W4YQU0_9SPHN</name>
<dbReference type="Proteomes" id="UP000249555">
    <property type="component" value="Unassembled WGS sequence"/>
</dbReference>
<proteinExistence type="predicted"/>
<comment type="caution">
    <text evidence="1">The sequence shown here is derived from an EMBL/GenBank/DDBJ whole genome shotgun (WGS) entry which is preliminary data.</text>
</comment>
<reference evidence="1 2" key="1">
    <citation type="submission" date="2017-08" db="EMBL/GenBank/DDBJ databases">
        <title>Infants hospitalized years apart are colonized by the same room-sourced microbial strains.</title>
        <authorList>
            <person name="Brooks B."/>
            <person name="Olm M.R."/>
            <person name="Firek B.A."/>
            <person name="Baker R."/>
            <person name="Thomas B.C."/>
            <person name="Morowitz M.J."/>
            <person name="Banfield J.F."/>
        </authorList>
    </citation>
    <scope>NUCLEOTIDE SEQUENCE [LARGE SCALE GENOMIC DNA]</scope>
    <source>
        <strain evidence="1">S2_018_000_R3_119</strain>
    </source>
</reference>
<dbReference type="AlphaFoldDB" id="A0A2W4YQU0"/>
<organism evidence="1 2">
    <name type="scientific">Sphingomonas taxi</name>
    <dbReference type="NCBI Taxonomy" id="1549858"/>
    <lineage>
        <taxon>Bacteria</taxon>
        <taxon>Pseudomonadati</taxon>
        <taxon>Pseudomonadota</taxon>
        <taxon>Alphaproteobacteria</taxon>
        <taxon>Sphingomonadales</taxon>
        <taxon>Sphingomonadaceae</taxon>
        <taxon>Sphingomonas</taxon>
    </lineage>
</organism>